<gene>
    <name evidence="2" type="ORF">VK70_04190</name>
</gene>
<dbReference type="Proteomes" id="UP000034189">
    <property type="component" value="Chromosome"/>
</dbReference>
<dbReference type="PATRIC" id="fig|1333534.5.peg.914"/>
<reference evidence="2 3" key="2">
    <citation type="journal article" date="2016" name="Genome Announc.">
        <title>Genome Sequence of a Gram-Positive Diazotroph, Paenibacillus durus Type Strain ATCC 35681.</title>
        <authorList>
            <person name="Halim M.A."/>
            <person name="Rahman A.Y."/>
            <person name="Sim K.S."/>
            <person name="Yam H.C."/>
            <person name="Rahim A.A."/>
            <person name="Ghazali A.H."/>
            <person name="Najimudin N."/>
        </authorList>
    </citation>
    <scope>NUCLEOTIDE SEQUENCE [LARGE SCALE GENOMIC DNA]</scope>
    <source>
        <strain evidence="2 3">ATCC 35681</strain>
    </source>
</reference>
<dbReference type="InterPro" id="IPR006059">
    <property type="entry name" value="SBP"/>
</dbReference>
<evidence type="ECO:0000313" key="2">
    <source>
        <dbReference type="EMBL" id="AKG33882.1"/>
    </source>
</evidence>
<dbReference type="AlphaFoldDB" id="A0A0F7F7G2"/>
<keyword evidence="1" id="KW-0732">Signal</keyword>
<feature type="chain" id="PRO_5039494688" description="ABC transporter substrate-binding protein" evidence="1">
    <location>
        <begin position="25"/>
        <end position="450"/>
    </location>
</feature>
<dbReference type="SMR" id="A0A0F7F7G2"/>
<dbReference type="PROSITE" id="PS51257">
    <property type="entry name" value="PROKAR_LIPOPROTEIN"/>
    <property type="match status" value="1"/>
</dbReference>
<protein>
    <recommendedName>
        <fullName evidence="4">ABC transporter substrate-binding protein</fullName>
    </recommendedName>
</protein>
<organism evidence="2 3">
    <name type="scientific">Paenibacillus durus ATCC 35681</name>
    <dbReference type="NCBI Taxonomy" id="1333534"/>
    <lineage>
        <taxon>Bacteria</taxon>
        <taxon>Bacillati</taxon>
        <taxon>Bacillota</taxon>
        <taxon>Bacilli</taxon>
        <taxon>Bacillales</taxon>
        <taxon>Paenibacillaceae</taxon>
        <taxon>Paenibacillus</taxon>
    </lineage>
</organism>
<evidence type="ECO:0008006" key="4">
    <source>
        <dbReference type="Google" id="ProtNLM"/>
    </source>
</evidence>
<evidence type="ECO:0000256" key="1">
    <source>
        <dbReference type="SAM" id="SignalP"/>
    </source>
</evidence>
<dbReference type="Pfam" id="PF01547">
    <property type="entry name" value="SBP_bac_1"/>
    <property type="match status" value="1"/>
</dbReference>
<evidence type="ECO:0000313" key="3">
    <source>
        <dbReference type="Proteomes" id="UP000034189"/>
    </source>
</evidence>
<dbReference type="PANTHER" id="PTHR43649">
    <property type="entry name" value="ARABINOSE-BINDING PROTEIN-RELATED"/>
    <property type="match status" value="1"/>
</dbReference>
<dbReference type="RefSeq" id="WP_025699996.1">
    <property type="nucleotide sequence ID" value="NZ_ASQQ01000739.1"/>
</dbReference>
<dbReference type="Gene3D" id="3.40.190.10">
    <property type="entry name" value="Periplasmic binding protein-like II"/>
    <property type="match status" value="2"/>
</dbReference>
<dbReference type="InterPro" id="IPR050490">
    <property type="entry name" value="Bact_solute-bd_prot1"/>
</dbReference>
<dbReference type="PANTHER" id="PTHR43649:SF14">
    <property type="entry name" value="BLR3389 PROTEIN"/>
    <property type="match status" value="1"/>
</dbReference>
<dbReference type="SUPFAM" id="SSF53850">
    <property type="entry name" value="Periplasmic binding protein-like II"/>
    <property type="match status" value="1"/>
</dbReference>
<feature type="signal peptide" evidence="1">
    <location>
        <begin position="1"/>
        <end position="24"/>
    </location>
</feature>
<sequence>MVKMKSIQLFLVLILLTAVLSACGGGGNKTESAAGAGRGGTNQNGQEKVKLVVQIDKPDKSDVNRQIIDKLVGDYMKENPNVTIELDTLNTDQQKLKLKTQAAANQLPDITTVFPGEQVKPYVDAGLLEPLDDILDKDGLRTRFIHGMLEASTFDGKVYELPVSSVFTTVFYNKKLFEQAGVQPPATFEELLDVIGKLKEKNITPMVIGEKEPWTGSLLFMQILARTSGGTNFLQDLKEGKKSFTDPGFVKAVDALQQLIQAGAFQSGVTSTDYPTSNTMFKTGKAAMIYDLTFFSSQYDTDMKGNISAFKFPTVGGQGDPNETLSGASNGFAVAKNGKHKDVAKDFLHYYFMHLPEVDFEMNNAGNSAQIIDKTEDELKAAGYSDFIIELMKIRNGLKKGFGAFDTTIEPTTTQVHLNSLQSLFVKPIDSEEIAKQHQVAWERFLSRKK</sequence>
<proteinExistence type="predicted"/>
<name>A0A0F7F7G2_PAEDU</name>
<dbReference type="EMBL" id="CP011114">
    <property type="protein sequence ID" value="AKG33882.1"/>
    <property type="molecule type" value="Genomic_DNA"/>
</dbReference>
<reference evidence="2 3" key="1">
    <citation type="submission" date="2015-03" db="EMBL/GenBank/DDBJ databases">
        <authorList>
            <person name="Abdul Halim M."/>
        </authorList>
    </citation>
    <scope>NUCLEOTIDE SEQUENCE [LARGE SCALE GENOMIC DNA]</scope>
    <source>
        <strain evidence="2 3">ATCC 35681</strain>
    </source>
</reference>
<dbReference type="HOGENOM" id="CLU_031285_12_0_9"/>
<accession>A0A0F7F7G2</accession>